<accession>A0ABV6KME9</accession>
<feature type="chain" id="PRO_5046988025" evidence="1">
    <location>
        <begin position="34"/>
        <end position="445"/>
    </location>
</feature>
<dbReference type="InterPro" id="IPR006059">
    <property type="entry name" value="SBP"/>
</dbReference>
<comment type="caution">
    <text evidence="2">The sequence shown here is derived from an EMBL/GenBank/DDBJ whole genome shotgun (WGS) entry which is preliminary data.</text>
</comment>
<dbReference type="Pfam" id="PF01547">
    <property type="entry name" value="SBP_bac_1"/>
    <property type="match status" value="1"/>
</dbReference>
<dbReference type="Proteomes" id="UP001589838">
    <property type="component" value="Unassembled WGS sequence"/>
</dbReference>
<keyword evidence="3" id="KW-1185">Reference proteome</keyword>
<dbReference type="Gene3D" id="3.40.190.10">
    <property type="entry name" value="Periplasmic binding protein-like II"/>
    <property type="match status" value="2"/>
</dbReference>
<dbReference type="PANTHER" id="PTHR43649">
    <property type="entry name" value="ARABINOSE-BINDING PROTEIN-RELATED"/>
    <property type="match status" value="1"/>
</dbReference>
<reference evidence="2 3" key="1">
    <citation type="submission" date="2024-09" db="EMBL/GenBank/DDBJ databases">
        <authorList>
            <person name="Sun Q."/>
            <person name="Mori K."/>
        </authorList>
    </citation>
    <scope>NUCLEOTIDE SEQUENCE [LARGE SCALE GENOMIC DNA]</scope>
    <source>
        <strain evidence="2 3">NCAIM B.02610</strain>
    </source>
</reference>
<keyword evidence="1" id="KW-0732">Signal</keyword>
<evidence type="ECO:0000256" key="1">
    <source>
        <dbReference type="SAM" id="SignalP"/>
    </source>
</evidence>
<feature type="signal peptide" evidence="1">
    <location>
        <begin position="1"/>
        <end position="33"/>
    </location>
</feature>
<protein>
    <submittedName>
        <fullName evidence="2">ABC transporter substrate-binding protein</fullName>
    </submittedName>
</protein>
<evidence type="ECO:0000313" key="2">
    <source>
        <dbReference type="EMBL" id="MFC0473011.1"/>
    </source>
</evidence>
<dbReference type="PANTHER" id="PTHR43649:SF11">
    <property type="entry name" value="ABC TRANSPORTER SUBSTRATE-BINDING PROTEIN YESO-RELATED"/>
    <property type="match status" value="1"/>
</dbReference>
<dbReference type="EMBL" id="JBHLUX010000090">
    <property type="protein sequence ID" value="MFC0473011.1"/>
    <property type="molecule type" value="Genomic_DNA"/>
</dbReference>
<name>A0ABV6KME9_9BACI</name>
<evidence type="ECO:0000313" key="3">
    <source>
        <dbReference type="Proteomes" id="UP001589838"/>
    </source>
</evidence>
<dbReference type="RefSeq" id="WP_335961204.1">
    <property type="nucleotide sequence ID" value="NZ_JAXBLX010000015.1"/>
</dbReference>
<dbReference type="SUPFAM" id="SSF53850">
    <property type="entry name" value="Periplasmic binding protein-like II"/>
    <property type="match status" value="1"/>
</dbReference>
<proteinExistence type="predicted"/>
<sequence>MIKSGKRVFLFLVMFVLLALTACSSGTSGGPNAVNDPDPDSNTEVELEEGQIELRVAWWGSQTRHDRTLEAIELFEEQNPNIVVTPEFTGWDGYWERLATQAAGQNLPDVFQMDLQYLNEYVSRGLLEDLGPLVESGHLNLDDVDELYLTGGRIDDDLYAINLGANSLAIAYDPAMFEEAGVPVLEPGYSWDDYLSTSRALKEKLGDDVYVQSLSDLHGFKHYLRQHDLWLYNEDNTGLGYDDDQYFIDYFSMWNDLLREEVSAGPDITSEIQGLEDELIVHGRSPVLMFHSNQIVGLQRAADRPLEMALFPSMPGKTDAHFLKPSQFFSITSQSQQQEAAAEFIDFITNSLEANDILAAERGVPISEAVREHLYPQLSEYEQMQFDYIELVQENSSEIHAPEPAGLSEINGLFDRKLEELEYGVITVEEFAQEFREGVEQILGN</sequence>
<organism evidence="2 3">
    <name type="scientific">Halalkalibacter kiskunsagensis</name>
    <dbReference type="NCBI Taxonomy" id="1548599"/>
    <lineage>
        <taxon>Bacteria</taxon>
        <taxon>Bacillati</taxon>
        <taxon>Bacillota</taxon>
        <taxon>Bacilli</taxon>
        <taxon>Bacillales</taxon>
        <taxon>Bacillaceae</taxon>
        <taxon>Halalkalibacter</taxon>
    </lineage>
</organism>
<gene>
    <name evidence="2" type="ORF">ACFFHM_21585</name>
</gene>
<dbReference type="PROSITE" id="PS51257">
    <property type="entry name" value="PROKAR_LIPOPROTEIN"/>
    <property type="match status" value="1"/>
</dbReference>
<dbReference type="InterPro" id="IPR050490">
    <property type="entry name" value="Bact_solute-bd_prot1"/>
</dbReference>